<keyword evidence="9" id="KW-1185">Reference proteome</keyword>
<gene>
    <name evidence="8" type="ORF">Q8F55_003516</name>
</gene>
<sequence length="890" mass="94586">MPSPPGAAPPSGRAASAQQQRQQLQQQVSTSSTSSGGTMTQASTASSTASFMAAPTPYNTMCDTAVYDSTSRIGGTTTGYGADHDIGLSSASVSDAEILYGPVDDADVSIGPTLSPASSRRRPSSITDGLTSEASRRPSDTPSRVRLLPYSSKTSTGDYIPRSDRPVPAPPATVSTFSRDGTDLGLTSIMSTPSSAAYISDAPTSSTNRLTSRFRRSSAQPPKEVDRDTQRLQQLGYDAVLGRDYTFWSSLAISWLNIGCLQGTIFAVPGAYRYGGPTMMLVAWPISAVLGVCLVFTLSELASAYPVAGAMASWSWKLARGGVGGERYWGWAMGGIVLGGHIASLILLAWETVNVIEGTMGLAFEYHPTPWQGVLFFLALVLIVGTMGSTTFGRSPRYWLIAFGYGLSVWVVLCVSLLATGVSRRNYSPPISTKFYNSTGWNSRGLVYILGWQYTTIASGSDASAHMSEETQRPSRNVPNAMTASVILTYVLAYISIILLFISVNPDDAQYISGQSFPVGHILEKAISLDGAIGICVLMIIALCLQMQAQLQASSRFMFALARDRAVPFSDRIQRTNSSKQPTFANWAVVAMWAPFSCLLFVGNFQVLYSVVTTAAASLSMLGYFVPVFLYLISGMDLQNEGRSSWSMRKMSKPFAAIGAAFTFTVICVQVIPPKSPVKASNMSWQPVVITGMLLLCFITWKLYGAKHYSGPIRALTKWQTGVEIDLDSTLHASSNRAKDNSRSDGSFKILPTPLYESAIHTVTVGSARTVDTIPGQGEWAQQSFSTDESGWNGSNWGSGSSSGRRGSGNGGSGSDSTATFARTSRHGLGGGAMGRVAEDTEGEAAATAATAQAAVSPTRSVTVGAPPVDDDDVVESGVEASQSVSWGGR</sequence>
<feature type="region of interest" description="Disordered" evidence="6">
    <location>
        <begin position="780"/>
        <end position="890"/>
    </location>
</feature>
<dbReference type="GeneID" id="95984559"/>
<keyword evidence="2" id="KW-0813">Transport</keyword>
<keyword evidence="5 7" id="KW-0472">Membrane</keyword>
<feature type="region of interest" description="Disordered" evidence="6">
    <location>
        <begin position="1"/>
        <end position="47"/>
    </location>
</feature>
<feature type="transmembrane region" description="Helical" evidence="7">
    <location>
        <begin position="398"/>
        <end position="419"/>
    </location>
</feature>
<organism evidence="8 9">
    <name type="scientific">Vanrija albida</name>
    <dbReference type="NCBI Taxonomy" id="181172"/>
    <lineage>
        <taxon>Eukaryota</taxon>
        <taxon>Fungi</taxon>
        <taxon>Dikarya</taxon>
        <taxon>Basidiomycota</taxon>
        <taxon>Agaricomycotina</taxon>
        <taxon>Tremellomycetes</taxon>
        <taxon>Trichosporonales</taxon>
        <taxon>Trichosporonaceae</taxon>
        <taxon>Vanrija</taxon>
    </lineage>
</organism>
<feature type="region of interest" description="Disordered" evidence="6">
    <location>
        <begin position="197"/>
        <end position="229"/>
    </location>
</feature>
<name>A0ABR3Q4R1_9TREE</name>
<feature type="compositionally biased region" description="Low complexity" evidence="6">
    <location>
        <begin position="9"/>
        <end position="47"/>
    </location>
</feature>
<accession>A0ABR3Q4R1</accession>
<evidence type="ECO:0000256" key="2">
    <source>
        <dbReference type="ARBA" id="ARBA00022448"/>
    </source>
</evidence>
<evidence type="ECO:0000256" key="5">
    <source>
        <dbReference type="ARBA" id="ARBA00023136"/>
    </source>
</evidence>
<dbReference type="InterPro" id="IPR002293">
    <property type="entry name" value="AA/rel_permease1"/>
</dbReference>
<feature type="transmembrane region" description="Helical" evidence="7">
    <location>
        <begin position="247"/>
        <end position="269"/>
    </location>
</feature>
<evidence type="ECO:0000256" key="4">
    <source>
        <dbReference type="ARBA" id="ARBA00022989"/>
    </source>
</evidence>
<dbReference type="RefSeq" id="XP_069209476.1">
    <property type="nucleotide sequence ID" value="XM_069352058.1"/>
</dbReference>
<proteinExistence type="predicted"/>
<evidence type="ECO:0000256" key="7">
    <source>
        <dbReference type="SAM" id="Phobius"/>
    </source>
</evidence>
<comment type="subcellular location">
    <subcellularLocation>
        <location evidence="1">Membrane</location>
        <topology evidence="1">Multi-pass membrane protein</topology>
    </subcellularLocation>
</comment>
<feature type="transmembrane region" description="Helical" evidence="7">
    <location>
        <begin position="584"/>
        <end position="602"/>
    </location>
</feature>
<keyword evidence="3 7" id="KW-0812">Transmembrane</keyword>
<feature type="region of interest" description="Disordered" evidence="6">
    <location>
        <begin position="104"/>
        <end position="180"/>
    </location>
</feature>
<feature type="transmembrane region" description="Helical" evidence="7">
    <location>
        <begin position="281"/>
        <end position="308"/>
    </location>
</feature>
<evidence type="ECO:0000313" key="8">
    <source>
        <dbReference type="EMBL" id="KAL1409532.1"/>
    </source>
</evidence>
<dbReference type="Pfam" id="PF13520">
    <property type="entry name" value="AA_permease_2"/>
    <property type="match status" value="1"/>
</dbReference>
<feature type="compositionally biased region" description="Low complexity" evidence="6">
    <location>
        <begin position="844"/>
        <end position="855"/>
    </location>
</feature>
<dbReference type="Proteomes" id="UP001565368">
    <property type="component" value="Unassembled WGS sequence"/>
</dbReference>
<dbReference type="Gene3D" id="1.20.1740.10">
    <property type="entry name" value="Amino acid/polyamine transporter I"/>
    <property type="match status" value="1"/>
</dbReference>
<feature type="transmembrane region" description="Helical" evidence="7">
    <location>
        <begin position="522"/>
        <end position="545"/>
    </location>
</feature>
<feature type="compositionally biased region" description="Low complexity" evidence="6">
    <location>
        <begin position="790"/>
        <end position="805"/>
    </location>
</feature>
<evidence type="ECO:0008006" key="10">
    <source>
        <dbReference type="Google" id="ProtNLM"/>
    </source>
</evidence>
<keyword evidence="4 7" id="KW-1133">Transmembrane helix</keyword>
<evidence type="ECO:0000256" key="1">
    <source>
        <dbReference type="ARBA" id="ARBA00004141"/>
    </source>
</evidence>
<comment type="caution">
    <text evidence="8">The sequence shown here is derived from an EMBL/GenBank/DDBJ whole genome shotgun (WGS) entry which is preliminary data.</text>
</comment>
<dbReference type="PANTHER" id="PTHR45649">
    <property type="entry name" value="AMINO-ACID PERMEASE BAT1"/>
    <property type="match status" value="1"/>
</dbReference>
<dbReference type="EMBL" id="JBBXJM010000003">
    <property type="protein sequence ID" value="KAL1409532.1"/>
    <property type="molecule type" value="Genomic_DNA"/>
</dbReference>
<evidence type="ECO:0000256" key="3">
    <source>
        <dbReference type="ARBA" id="ARBA00022692"/>
    </source>
</evidence>
<reference evidence="8 9" key="1">
    <citation type="submission" date="2023-08" db="EMBL/GenBank/DDBJ databases">
        <title>Annotated Genome Sequence of Vanrija albida AlHP1.</title>
        <authorList>
            <person name="Herzog R."/>
        </authorList>
    </citation>
    <scope>NUCLEOTIDE SEQUENCE [LARGE SCALE GENOMIC DNA]</scope>
    <source>
        <strain evidence="8 9">AlHP1</strain>
    </source>
</reference>
<feature type="compositionally biased region" description="Polar residues" evidence="6">
    <location>
        <begin position="197"/>
        <end position="211"/>
    </location>
</feature>
<feature type="compositionally biased region" description="Polar residues" evidence="6">
    <location>
        <begin position="780"/>
        <end position="789"/>
    </location>
</feature>
<protein>
    <recommendedName>
        <fullName evidence="10">Amino acid permease/ SLC12A domain-containing protein</fullName>
    </recommendedName>
</protein>
<feature type="transmembrane region" description="Helical" evidence="7">
    <location>
        <begin position="608"/>
        <end position="633"/>
    </location>
</feature>
<feature type="transmembrane region" description="Helical" evidence="7">
    <location>
        <begin position="684"/>
        <end position="704"/>
    </location>
</feature>
<feature type="transmembrane region" description="Helical" evidence="7">
    <location>
        <begin position="371"/>
        <end position="392"/>
    </location>
</feature>
<feature type="transmembrane region" description="Helical" evidence="7">
    <location>
        <begin position="481"/>
        <end position="502"/>
    </location>
</feature>
<evidence type="ECO:0000256" key="6">
    <source>
        <dbReference type="SAM" id="MobiDB-lite"/>
    </source>
</evidence>
<dbReference type="PANTHER" id="PTHR45649:SF9">
    <property type="entry name" value="AMINO-ACID PERMEASE 2"/>
    <property type="match status" value="1"/>
</dbReference>
<evidence type="ECO:0000313" key="9">
    <source>
        <dbReference type="Proteomes" id="UP001565368"/>
    </source>
</evidence>
<feature type="transmembrane region" description="Helical" evidence="7">
    <location>
        <begin position="654"/>
        <end position="672"/>
    </location>
</feature>
<feature type="transmembrane region" description="Helical" evidence="7">
    <location>
        <begin position="328"/>
        <end position="350"/>
    </location>
</feature>